<dbReference type="Proteomes" id="UP000238523">
    <property type="component" value="Chromosome"/>
</dbReference>
<evidence type="ECO:0000313" key="2">
    <source>
        <dbReference type="Proteomes" id="UP000238523"/>
    </source>
</evidence>
<accession>A0A2K9ZAP3</accession>
<sequence length="60" mass="6562">MQAQATPSKNFSQSGFALRQRNIIIAEPNLLPGTAERDASSFHRRGCCGIQLEPHPVVTN</sequence>
<dbReference type="EMBL" id="CP025012">
    <property type="protein sequence ID" value="AUW45324.1"/>
    <property type="molecule type" value="Genomic_DNA"/>
</dbReference>
<evidence type="ECO:0000313" key="1">
    <source>
        <dbReference type="EMBL" id="AUW45324.1"/>
    </source>
</evidence>
<reference evidence="1 2" key="1">
    <citation type="submission" date="2017-11" db="EMBL/GenBank/DDBJ databases">
        <title>Complete genome of Rhizobium leguminosarum Norway, an ineffective micro-symbiont.</title>
        <authorList>
            <person name="Hoffrichter A."/>
            <person name="Liang J."/>
            <person name="Brachmann A."/>
            <person name="Marin M."/>
        </authorList>
    </citation>
    <scope>NUCLEOTIDE SEQUENCE [LARGE SCALE GENOMIC DNA]</scope>
    <source>
        <strain evidence="1 2">Norway</strain>
    </source>
</reference>
<name>A0A2K9ZAP3_RHILE</name>
<organism evidence="1 2">
    <name type="scientific">Rhizobium leguminosarum</name>
    <dbReference type="NCBI Taxonomy" id="384"/>
    <lineage>
        <taxon>Bacteria</taxon>
        <taxon>Pseudomonadati</taxon>
        <taxon>Pseudomonadota</taxon>
        <taxon>Alphaproteobacteria</taxon>
        <taxon>Hyphomicrobiales</taxon>
        <taxon>Rhizobiaceae</taxon>
        <taxon>Rhizobium/Agrobacterium group</taxon>
        <taxon>Rhizobium</taxon>
    </lineage>
</organism>
<dbReference type="AlphaFoldDB" id="A0A2K9ZAP3"/>
<protein>
    <submittedName>
        <fullName evidence="1">Uncharacterized protein</fullName>
    </submittedName>
</protein>
<proteinExistence type="predicted"/>
<gene>
    <name evidence="1" type="ORF">CUJ84_Chr005033</name>
</gene>